<dbReference type="InterPro" id="IPR002347">
    <property type="entry name" value="SDR_fam"/>
</dbReference>
<organism evidence="5 6">
    <name type="scientific">Nocardia ninae NBRC 108245</name>
    <dbReference type="NCBI Taxonomy" id="1210091"/>
    <lineage>
        <taxon>Bacteria</taxon>
        <taxon>Bacillati</taxon>
        <taxon>Actinomycetota</taxon>
        <taxon>Actinomycetes</taxon>
        <taxon>Mycobacteriales</taxon>
        <taxon>Nocardiaceae</taxon>
        <taxon>Nocardia</taxon>
    </lineage>
</organism>
<evidence type="ECO:0000313" key="5">
    <source>
        <dbReference type="EMBL" id="GEM41372.1"/>
    </source>
</evidence>
<dbReference type="PANTHER" id="PTHR43391">
    <property type="entry name" value="RETINOL DEHYDROGENASE-RELATED"/>
    <property type="match status" value="1"/>
</dbReference>
<dbReference type="InterPro" id="IPR057326">
    <property type="entry name" value="KR_dom"/>
</dbReference>
<keyword evidence="6" id="KW-1185">Reference proteome</keyword>
<feature type="domain" description="Ketoreductase" evidence="4">
    <location>
        <begin position="7"/>
        <end position="191"/>
    </location>
</feature>
<dbReference type="PROSITE" id="PS00061">
    <property type="entry name" value="ADH_SHORT"/>
    <property type="match status" value="1"/>
</dbReference>
<dbReference type="GO" id="GO:0016491">
    <property type="term" value="F:oxidoreductase activity"/>
    <property type="evidence" value="ECO:0007669"/>
    <property type="project" value="UniProtKB-KW"/>
</dbReference>
<reference evidence="5 6" key="1">
    <citation type="submission" date="2019-07" db="EMBL/GenBank/DDBJ databases">
        <title>Whole genome shotgun sequence of Nocardia ninae NBRC 108245.</title>
        <authorList>
            <person name="Hosoyama A."/>
            <person name="Uohara A."/>
            <person name="Ohji S."/>
            <person name="Ichikawa N."/>
        </authorList>
    </citation>
    <scope>NUCLEOTIDE SEQUENCE [LARGE SCALE GENOMIC DNA]</scope>
    <source>
        <strain evidence="5 6">NBRC 108245</strain>
    </source>
</reference>
<comment type="caution">
    <text evidence="5">The sequence shown here is derived from an EMBL/GenBank/DDBJ whole genome shotgun (WGS) entry which is preliminary data.</text>
</comment>
<dbReference type="EMBL" id="BJXA01000050">
    <property type="protein sequence ID" value="GEM41372.1"/>
    <property type="molecule type" value="Genomic_DNA"/>
</dbReference>
<dbReference type="RefSeq" id="WP_147138200.1">
    <property type="nucleotide sequence ID" value="NZ_BJXA01000050.1"/>
</dbReference>
<evidence type="ECO:0000256" key="3">
    <source>
        <dbReference type="RuleBase" id="RU000363"/>
    </source>
</evidence>
<dbReference type="PRINTS" id="PR00081">
    <property type="entry name" value="GDHRDH"/>
</dbReference>
<dbReference type="PRINTS" id="PR00080">
    <property type="entry name" value="SDRFAMILY"/>
</dbReference>
<evidence type="ECO:0000256" key="1">
    <source>
        <dbReference type="ARBA" id="ARBA00006484"/>
    </source>
</evidence>
<evidence type="ECO:0000259" key="4">
    <source>
        <dbReference type="SMART" id="SM00822"/>
    </source>
</evidence>
<dbReference type="OrthoDB" id="4690547at2"/>
<dbReference type="Pfam" id="PF00106">
    <property type="entry name" value="adh_short"/>
    <property type="match status" value="1"/>
</dbReference>
<dbReference type="SUPFAM" id="SSF51735">
    <property type="entry name" value="NAD(P)-binding Rossmann-fold domains"/>
    <property type="match status" value="1"/>
</dbReference>
<dbReference type="SMART" id="SM00822">
    <property type="entry name" value="PKS_KR"/>
    <property type="match status" value="1"/>
</dbReference>
<dbReference type="PANTHER" id="PTHR43391:SF82">
    <property type="entry name" value="OXIDOREDUCTASE SADH-RELATED"/>
    <property type="match status" value="1"/>
</dbReference>
<dbReference type="Proteomes" id="UP000321424">
    <property type="component" value="Unassembled WGS sequence"/>
</dbReference>
<dbReference type="AlphaFoldDB" id="A0A511ML56"/>
<keyword evidence="2" id="KW-0560">Oxidoreductase</keyword>
<dbReference type="CDD" id="cd05233">
    <property type="entry name" value="SDR_c"/>
    <property type="match status" value="1"/>
</dbReference>
<accession>A0A511ML56</accession>
<dbReference type="Gene3D" id="3.40.50.720">
    <property type="entry name" value="NAD(P)-binding Rossmann-like Domain"/>
    <property type="match status" value="1"/>
</dbReference>
<protein>
    <submittedName>
        <fullName evidence="5">Putative short chain dehydrogenase/reductase</fullName>
    </submittedName>
</protein>
<comment type="similarity">
    <text evidence="1 3">Belongs to the short-chain dehydrogenases/reductases (SDR) family.</text>
</comment>
<name>A0A511ML56_9NOCA</name>
<proteinExistence type="inferred from homology"/>
<sequence length="282" mass="29580">MKNFTDKVAVITGAGSGIGRALALALARRGARLALSDINTESVADTAGRCEKLGATAVPYELDVAHRAAVYAHAAAVRGEFGQVNLVINNAGVALGADVEDMTWDDFDWLMNINFWGVAHGTKAFLPDLIGSGDGHIVNVSSVFGLVGVPTQSAYNAAKFAVRGFTEALRQEMRIAGHPVGVTCVHPGGVKTNIAVSARGIPDDVDVETIRRGFDALTLTSPDSAAKTILHGVTKNKARVLIGADARAIDLIPRLLGPAYEDLGVPLYRAGRRTAARFGIAL</sequence>
<dbReference type="InterPro" id="IPR020904">
    <property type="entry name" value="Sc_DH/Rdtase_CS"/>
</dbReference>
<evidence type="ECO:0000256" key="2">
    <source>
        <dbReference type="ARBA" id="ARBA00023002"/>
    </source>
</evidence>
<evidence type="ECO:0000313" key="6">
    <source>
        <dbReference type="Proteomes" id="UP000321424"/>
    </source>
</evidence>
<dbReference type="InterPro" id="IPR036291">
    <property type="entry name" value="NAD(P)-bd_dom_sf"/>
</dbReference>
<gene>
    <name evidence="5" type="ORF">NN4_58910</name>
</gene>